<reference evidence="2 3" key="1">
    <citation type="submission" date="2022-02" db="EMBL/GenBank/DDBJ databases">
        <title>Chromosome-level reference genomes for two strains of Caenorhabditis briggsae: an improved platform for comparative genomics.</title>
        <authorList>
            <person name="Stevens L."/>
            <person name="Andersen E.C."/>
        </authorList>
    </citation>
    <scope>NUCLEOTIDE SEQUENCE [LARGE SCALE GENOMIC DNA]</scope>
    <source>
        <strain evidence="2">QX1410_ONT</strain>
        <tissue evidence="2">Whole-organism</tissue>
    </source>
</reference>
<proteinExistence type="predicted"/>
<feature type="domain" description="Serine/threonine specific protein phosphatases" evidence="1">
    <location>
        <begin position="32"/>
        <end position="304"/>
    </location>
</feature>
<organism evidence="2 3">
    <name type="scientific">Caenorhabditis briggsae</name>
    <dbReference type="NCBI Taxonomy" id="6238"/>
    <lineage>
        <taxon>Eukaryota</taxon>
        <taxon>Metazoa</taxon>
        <taxon>Ecdysozoa</taxon>
        <taxon>Nematoda</taxon>
        <taxon>Chromadorea</taxon>
        <taxon>Rhabditida</taxon>
        <taxon>Rhabditina</taxon>
        <taxon>Rhabditomorpha</taxon>
        <taxon>Rhabditoidea</taxon>
        <taxon>Rhabditidae</taxon>
        <taxon>Peloderinae</taxon>
        <taxon>Caenorhabditis</taxon>
    </lineage>
</organism>
<dbReference type="Proteomes" id="UP000827892">
    <property type="component" value="Chromosome V"/>
</dbReference>
<dbReference type="GO" id="GO:0016787">
    <property type="term" value="F:hydrolase activity"/>
    <property type="evidence" value="ECO:0007669"/>
    <property type="project" value="InterPro"/>
</dbReference>
<gene>
    <name evidence="2" type="ORF">L3Y34_006016</name>
</gene>
<dbReference type="Gene3D" id="3.60.21.10">
    <property type="match status" value="1"/>
</dbReference>
<evidence type="ECO:0000259" key="1">
    <source>
        <dbReference type="SMART" id="SM00156"/>
    </source>
</evidence>
<sequence length="316" mass="36311">MVESQPIGRIKRNFYEEVIKDHLQKGPVEHEYSFGFLSELMEDALDMIDGACRVEYISPPVNICGDIRSRYGDLLDVFRNCGWPFDQKYVFLGNFIDGGKFSLETLVMLVCCKMCYPQNFVILRGFFENELVKTERSFIGELRVRFSDSNKWQALNATIKSYLKRLPVIAVLNRKILCVNGMVTSNIKNEKNVVSVKNGNSFENHNTRLEVMFVETDMSSPITPNKIDEESKTLRDLLKSMDMSMMINSDNVVKQGYQFTLCHQLLTITTGTKLVKTHNNRGIVMMMDRQNKVHFKGIQGLDGEERDDLISVPLRC</sequence>
<dbReference type="OMA" id="CYPQNFV"/>
<name>A0AAE8ZYI3_CAEBR</name>
<dbReference type="EMBL" id="CP090895">
    <property type="protein sequence ID" value="ULT86035.1"/>
    <property type="molecule type" value="Genomic_DNA"/>
</dbReference>
<dbReference type="PANTHER" id="PTHR11668:SF5">
    <property type="entry name" value="SERINE_THREONINE SPECIFIC PROTEIN PHOSPHATASES DOMAIN-CONTAINING PROTEIN"/>
    <property type="match status" value="1"/>
</dbReference>
<dbReference type="AlphaFoldDB" id="A0AAE8ZYI3"/>
<dbReference type="InterPro" id="IPR004843">
    <property type="entry name" value="Calcineurin-like_PHP"/>
</dbReference>
<dbReference type="SUPFAM" id="SSF56300">
    <property type="entry name" value="Metallo-dependent phosphatases"/>
    <property type="match status" value="1"/>
</dbReference>
<evidence type="ECO:0000313" key="2">
    <source>
        <dbReference type="EMBL" id="ULT86035.1"/>
    </source>
</evidence>
<dbReference type="PRINTS" id="PR00114">
    <property type="entry name" value="STPHPHTASE"/>
</dbReference>
<protein>
    <recommendedName>
        <fullName evidence="1">Serine/threonine specific protein phosphatases domain-containing protein</fullName>
    </recommendedName>
</protein>
<dbReference type="PANTHER" id="PTHR11668">
    <property type="entry name" value="SERINE/THREONINE PROTEIN PHOSPHATASE"/>
    <property type="match status" value="1"/>
</dbReference>
<dbReference type="InterPro" id="IPR029052">
    <property type="entry name" value="Metallo-depent_PP-like"/>
</dbReference>
<dbReference type="InterPro" id="IPR050341">
    <property type="entry name" value="PP1_catalytic_subunit"/>
</dbReference>
<dbReference type="InterPro" id="IPR006186">
    <property type="entry name" value="Ser/Thr-sp_prot-phosphatase"/>
</dbReference>
<evidence type="ECO:0000313" key="3">
    <source>
        <dbReference type="Proteomes" id="UP000827892"/>
    </source>
</evidence>
<accession>A0AAE8ZYI3</accession>
<dbReference type="Pfam" id="PF00149">
    <property type="entry name" value="Metallophos"/>
    <property type="match status" value="1"/>
</dbReference>
<dbReference type="SMART" id="SM00156">
    <property type="entry name" value="PP2Ac"/>
    <property type="match status" value="1"/>
</dbReference>
<dbReference type="FunFam" id="3.60.21.10:FF:000243">
    <property type="entry name" value="Protein CBG11338"/>
    <property type="match status" value="1"/>
</dbReference>